<name>A0A2Z2MJK4_9EURY</name>
<evidence type="ECO:0000313" key="3">
    <source>
        <dbReference type="Proteomes" id="UP000250272"/>
    </source>
</evidence>
<dbReference type="AlphaFoldDB" id="A0A2Z2MJK4"/>
<protein>
    <recommendedName>
        <fullName evidence="4">Dehydrogenase</fullName>
    </recommendedName>
</protein>
<evidence type="ECO:0000313" key="2">
    <source>
        <dbReference type="EMBL" id="ASJ04905.1"/>
    </source>
</evidence>
<dbReference type="SUPFAM" id="SSF50969">
    <property type="entry name" value="YVTN repeat-like/Quinoprotein amine dehydrogenase"/>
    <property type="match status" value="1"/>
</dbReference>
<dbReference type="RefSeq" id="WP_088864915.1">
    <property type="nucleotide sequence ID" value="NZ_CP015101.1"/>
</dbReference>
<sequence length="344" mass="39113">MNVMRKYPVLFLFLLILILATSVVYEEYPKLSNNNEATSWEVSTKEETEQTPTAIKDNSTQTPLPGPLIELDEGFKGVNLSGKSRGFITCPQWLEVRWRRDISLNNTVLLNFTLFVNNTPYLNLILEEFSGSYFCIPEGVVVYSYYPGERRSSMALFDYNLTPLWRTEHGGSPVAYKNGSIILLGEDCLYLINVETGKLRKRICVHEYISHFKFVGDRLYITAAHLKGKAHLYVFEGSDRREVPIINIPTFELVGIRMPFDVNEKYIAVAYFLYPTDGAEKNGVCVFTADSLRKIACREFEEGERPLKVKLAGNVVYVQTTNGVKAYKILSLEQSSMQGTDDEV</sequence>
<dbReference type="OrthoDB" id="93466at2157"/>
<evidence type="ECO:0008006" key="4">
    <source>
        <dbReference type="Google" id="ProtNLM"/>
    </source>
</evidence>
<dbReference type="EMBL" id="CP015101">
    <property type="protein sequence ID" value="ASJ04905.1"/>
    <property type="molecule type" value="Genomic_DNA"/>
</dbReference>
<dbReference type="GeneID" id="33326271"/>
<organism evidence="2 3">
    <name type="scientific">Thermococcus barossii</name>
    <dbReference type="NCBI Taxonomy" id="54077"/>
    <lineage>
        <taxon>Archaea</taxon>
        <taxon>Methanobacteriati</taxon>
        <taxon>Methanobacteriota</taxon>
        <taxon>Thermococci</taxon>
        <taxon>Thermococcales</taxon>
        <taxon>Thermococcaceae</taxon>
        <taxon>Thermococcus</taxon>
    </lineage>
</organism>
<dbReference type="KEGG" id="tbs:A3L01_05820"/>
<feature type="region of interest" description="Disordered" evidence="1">
    <location>
        <begin position="36"/>
        <end position="61"/>
    </location>
</feature>
<dbReference type="InterPro" id="IPR011044">
    <property type="entry name" value="Quino_amine_DH_bsu"/>
</dbReference>
<feature type="compositionally biased region" description="Polar residues" evidence="1">
    <location>
        <begin position="50"/>
        <end position="61"/>
    </location>
</feature>
<keyword evidence="3" id="KW-1185">Reference proteome</keyword>
<evidence type="ECO:0000256" key="1">
    <source>
        <dbReference type="SAM" id="MobiDB-lite"/>
    </source>
</evidence>
<dbReference type="Proteomes" id="UP000250272">
    <property type="component" value="Chromosome"/>
</dbReference>
<reference evidence="2 3" key="1">
    <citation type="submission" date="2016-04" db="EMBL/GenBank/DDBJ databases">
        <title>Complete genome sequence of Thermococcus barossii type strain SHCK-94.</title>
        <authorList>
            <person name="Oger P.M."/>
        </authorList>
    </citation>
    <scope>NUCLEOTIDE SEQUENCE [LARGE SCALE GENOMIC DNA]</scope>
    <source>
        <strain evidence="2 3">SHCK-94</strain>
    </source>
</reference>
<proteinExistence type="predicted"/>
<accession>A0A2Z2MJK4</accession>
<gene>
    <name evidence="2" type="ORF">A3L01_05820</name>
</gene>